<dbReference type="Gene3D" id="3.40.50.1820">
    <property type="entry name" value="alpha/beta hydrolase"/>
    <property type="match status" value="1"/>
</dbReference>
<gene>
    <name evidence="4" type="ORF">H2204_002202</name>
</gene>
<dbReference type="EMBL" id="JAPDRN010000008">
    <property type="protein sequence ID" value="KAJ9643306.1"/>
    <property type="molecule type" value="Genomic_DNA"/>
</dbReference>
<comment type="caution">
    <text evidence="4">The sequence shown here is derived from an EMBL/GenBank/DDBJ whole genome shotgun (WGS) entry which is preliminary data.</text>
</comment>
<dbReference type="PIRSF" id="PIRSF001112">
    <property type="entry name" value="Epoxide_hydrolase"/>
    <property type="match status" value="1"/>
</dbReference>
<comment type="similarity">
    <text evidence="1">Belongs to the peptidase S33 family.</text>
</comment>
<dbReference type="PANTHER" id="PTHR21661:SF39">
    <property type="entry name" value="HYDROLASE, PUTATIVE (AFU_ORTHOLOGUE AFUA_3G08960)-RELATED"/>
    <property type="match status" value="1"/>
</dbReference>
<feature type="domain" description="Epoxide hydrolase N-terminal" evidence="3">
    <location>
        <begin position="32"/>
        <end position="142"/>
    </location>
</feature>
<dbReference type="PANTHER" id="PTHR21661">
    <property type="entry name" value="EPOXIDE HYDROLASE 1-RELATED"/>
    <property type="match status" value="1"/>
</dbReference>
<dbReference type="SUPFAM" id="SSF53474">
    <property type="entry name" value="alpha/beta-Hydrolases"/>
    <property type="match status" value="1"/>
</dbReference>
<sequence>MSSIIDGCKEHFKTQADMQYGVLPHGTTVPVSRFKASMSPEALEELHLLVRSAKIAPVTYENDLGDEKFGISRSFLVQAKAAWAEYDWRKSEEYINKYPNFKASLAYENHDYDVHFVGLFSKNQNARPLLLLHGWPGSFLEFLPIADLFKRQYSEENLPYHIIIPSLPGYAFSSGPAVTTDFSLDDVSKIIHSLMDGLKLGTSYLIHAGDVGSQVALRLANSSSAVKAVHLTNGISSKPDDADETYTQQEVEGLQRVAEFSRSGTGYAIEQSTKPATIGLVLATNPLALLAW</sequence>
<dbReference type="InterPro" id="IPR010497">
    <property type="entry name" value="Epoxide_hydro_N"/>
</dbReference>
<dbReference type="Pfam" id="PF06441">
    <property type="entry name" value="EHN"/>
    <property type="match status" value="1"/>
</dbReference>
<keyword evidence="2" id="KW-0378">Hydrolase</keyword>
<evidence type="ECO:0000313" key="5">
    <source>
        <dbReference type="Proteomes" id="UP001172681"/>
    </source>
</evidence>
<evidence type="ECO:0000313" key="4">
    <source>
        <dbReference type="EMBL" id="KAJ9643306.1"/>
    </source>
</evidence>
<dbReference type="GO" id="GO:0004301">
    <property type="term" value="F:epoxide hydrolase activity"/>
    <property type="evidence" value="ECO:0007669"/>
    <property type="project" value="TreeGrafter"/>
</dbReference>
<keyword evidence="5" id="KW-1185">Reference proteome</keyword>
<protein>
    <recommendedName>
        <fullName evidence="3">Epoxide hydrolase N-terminal domain-containing protein</fullName>
    </recommendedName>
</protein>
<dbReference type="InterPro" id="IPR029058">
    <property type="entry name" value="AB_hydrolase_fold"/>
</dbReference>
<accession>A0AA38YCA9</accession>
<evidence type="ECO:0000259" key="3">
    <source>
        <dbReference type="Pfam" id="PF06441"/>
    </source>
</evidence>
<reference evidence="4" key="1">
    <citation type="submission" date="2022-10" db="EMBL/GenBank/DDBJ databases">
        <title>Culturing micro-colonial fungi from biological soil crusts in the Mojave desert and describing Neophaeococcomyces mojavensis, and introducing the new genera and species Taxawa tesnikishii.</title>
        <authorList>
            <person name="Kurbessoian T."/>
            <person name="Stajich J.E."/>
        </authorList>
    </citation>
    <scope>NUCLEOTIDE SEQUENCE</scope>
    <source>
        <strain evidence="4">TK_35</strain>
    </source>
</reference>
<name>A0AA38YCA9_9EURO</name>
<dbReference type="InterPro" id="IPR016292">
    <property type="entry name" value="Epoxide_hydrolase"/>
</dbReference>
<evidence type="ECO:0000256" key="2">
    <source>
        <dbReference type="ARBA" id="ARBA00022801"/>
    </source>
</evidence>
<organism evidence="4 5">
    <name type="scientific">Knufia peltigerae</name>
    <dbReference type="NCBI Taxonomy" id="1002370"/>
    <lineage>
        <taxon>Eukaryota</taxon>
        <taxon>Fungi</taxon>
        <taxon>Dikarya</taxon>
        <taxon>Ascomycota</taxon>
        <taxon>Pezizomycotina</taxon>
        <taxon>Eurotiomycetes</taxon>
        <taxon>Chaetothyriomycetidae</taxon>
        <taxon>Chaetothyriales</taxon>
        <taxon>Trichomeriaceae</taxon>
        <taxon>Knufia</taxon>
    </lineage>
</organism>
<proteinExistence type="inferred from homology"/>
<dbReference type="Proteomes" id="UP001172681">
    <property type="component" value="Unassembled WGS sequence"/>
</dbReference>
<evidence type="ECO:0000256" key="1">
    <source>
        <dbReference type="ARBA" id="ARBA00010088"/>
    </source>
</evidence>
<dbReference type="AlphaFoldDB" id="A0AA38YCA9"/>
<dbReference type="GO" id="GO:0097176">
    <property type="term" value="P:epoxide metabolic process"/>
    <property type="evidence" value="ECO:0007669"/>
    <property type="project" value="TreeGrafter"/>
</dbReference>